<evidence type="ECO:0000313" key="1">
    <source>
        <dbReference type="EMBL" id="KTQ96791.1"/>
    </source>
</evidence>
<comment type="caution">
    <text evidence="1">The sequence shown here is derived from an EMBL/GenBank/DDBJ whole genome shotgun (WGS) entry which is preliminary data.</text>
</comment>
<dbReference type="PATRIC" id="fig|401562.3.peg.617"/>
<dbReference type="InterPro" id="IPR038078">
    <property type="entry name" value="PhoU-like_sf"/>
</dbReference>
<gene>
    <name evidence="1" type="ORF">NS226_06635</name>
</gene>
<dbReference type="AlphaFoldDB" id="A0A175RAP3"/>
<dbReference type="EMBL" id="LDPZ01000013">
    <property type="protein sequence ID" value="KTQ96791.1"/>
    <property type="molecule type" value="Genomic_DNA"/>
</dbReference>
<dbReference type="SUPFAM" id="SSF109755">
    <property type="entry name" value="PhoU-like"/>
    <property type="match status" value="1"/>
</dbReference>
<dbReference type="Proteomes" id="UP000078272">
    <property type="component" value="Unassembled WGS sequence"/>
</dbReference>
<name>A0A175RAP3_9HYPH</name>
<evidence type="ECO:0000313" key="2">
    <source>
        <dbReference type="Proteomes" id="UP000078272"/>
    </source>
</evidence>
<proteinExistence type="predicted"/>
<accession>A0A175RAP3</accession>
<protein>
    <submittedName>
        <fullName evidence="1">Uncharacterized protein</fullName>
    </submittedName>
</protein>
<reference evidence="1 2" key="1">
    <citation type="journal article" date="2016" name="Front. Microbiol.">
        <title>Genomic Resource of Rice Seed Associated Bacteria.</title>
        <authorList>
            <person name="Midha S."/>
            <person name="Bansal K."/>
            <person name="Sharma S."/>
            <person name="Kumar N."/>
            <person name="Patil P.P."/>
            <person name="Chaudhry V."/>
            <person name="Patil P.B."/>
        </authorList>
    </citation>
    <scope>NUCLEOTIDE SEQUENCE [LARGE SCALE GENOMIC DNA]</scope>
    <source>
        <strain evidence="1 2">NS226</strain>
    </source>
</reference>
<sequence length="102" mass="10696">MPIVFWIAFAGFAGLFGALTPKLRAMMSRLSAAPPDPALRAIGAAVGGGLDATKIAAELERIADAAETIAEAAKSLAKSEEQGTARTLEHILERLALLDRRP</sequence>
<dbReference type="Gene3D" id="1.20.58.220">
    <property type="entry name" value="Phosphate transport system protein phou homolog 2, domain 2"/>
    <property type="match status" value="1"/>
</dbReference>
<organism evidence="1 2">
    <name type="scientific">Aureimonas ureilytica</name>
    <dbReference type="NCBI Taxonomy" id="401562"/>
    <lineage>
        <taxon>Bacteria</taxon>
        <taxon>Pseudomonadati</taxon>
        <taxon>Pseudomonadota</taxon>
        <taxon>Alphaproteobacteria</taxon>
        <taxon>Hyphomicrobiales</taxon>
        <taxon>Aurantimonadaceae</taxon>
        <taxon>Aureimonas</taxon>
    </lineage>
</organism>